<dbReference type="CDD" id="cd00761">
    <property type="entry name" value="Glyco_tranf_GTA_type"/>
    <property type="match status" value="1"/>
</dbReference>
<dbReference type="Pfam" id="PF00535">
    <property type="entry name" value="Glycos_transf_2"/>
    <property type="match status" value="1"/>
</dbReference>
<evidence type="ECO:0000313" key="3">
    <source>
        <dbReference type="EMBL" id="RKI17314.1"/>
    </source>
</evidence>
<feature type="compositionally biased region" description="Gly residues" evidence="1">
    <location>
        <begin position="1"/>
        <end position="16"/>
    </location>
</feature>
<dbReference type="PANTHER" id="PTHR43685:SF2">
    <property type="entry name" value="GLYCOSYLTRANSFERASE 2-LIKE DOMAIN-CONTAINING PROTEIN"/>
    <property type="match status" value="1"/>
</dbReference>
<dbReference type="EMBL" id="RAWI01000003">
    <property type="protein sequence ID" value="RKI17314.1"/>
    <property type="molecule type" value="Genomic_DNA"/>
</dbReference>
<comment type="caution">
    <text evidence="3">The sequence shown here is derived from an EMBL/GenBank/DDBJ whole genome shotgun (WGS) entry which is preliminary data.</text>
</comment>
<feature type="region of interest" description="Disordered" evidence="1">
    <location>
        <begin position="1"/>
        <end position="81"/>
    </location>
</feature>
<dbReference type="InterPro" id="IPR029044">
    <property type="entry name" value="Nucleotide-diphossugar_trans"/>
</dbReference>
<proteinExistence type="predicted"/>
<sequence length="335" mass="35658">MGSGGGGNGPAAGVGGSLRCRRQGSGLGARAGGGATQPKPLGACATGNGSGGLPAETRSSRRRGSRRRGSEDSGCPAISTASAPVSHCTLSVIIPTRHRPALLRRALTCVAEQTRRPDEVFVIDDGDVPHPFVPSAGVRWVRHEAPHGAARARNLGASLAQGRFLAFLDDDDAWDPAYLAEAEQLALTERLDLVLTAFLKVRQQEGTQEVVPEKVPPAILHPDDFLVRNPGLRGSNLFISRAAFLQSGGFDPALPSFHDMDLGIRLASLPGLRYGRNTRPRVYFHVHPELRLSTAGSPTNVAGMRAFLVKHAGIMGPERVSAFRERARRLFGVEP</sequence>
<keyword evidence="4" id="KW-1185">Reference proteome</keyword>
<feature type="compositionally biased region" description="Gly residues" evidence="1">
    <location>
        <begin position="25"/>
        <end position="35"/>
    </location>
</feature>
<gene>
    <name evidence="3" type="ORF">D7Y13_00965</name>
</gene>
<dbReference type="SUPFAM" id="SSF53448">
    <property type="entry name" value="Nucleotide-diphospho-sugar transferases"/>
    <property type="match status" value="1"/>
</dbReference>
<name>A0ABX9QRU6_9BACT</name>
<reference evidence="3 4" key="1">
    <citation type="submission" date="2018-09" db="EMBL/GenBank/DDBJ databases">
        <authorList>
            <person name="Livingstone P.G."/>
            <person name="Whitworth D.E."/>
        </authorList>
    </citation>
    <scope>NUCLEOTIDE SEQUENCE [LARGE SCALE GENOMIC DNA]</scope>
    <source>
        <strain evidence="3 4">CA031B</strain>
    </source>
</reference>
<accession>A0ABX9QRU6</accession>
<evidence type="ECO:0000313" key="4">
    <source>
        <dbReference type="Proteomes" id="UP000278907"/>
    </source>
</evidence>
<organism evidence="3 4">
    <name type="scientific">Corallococcus praedator</name>
    <dbReference type="NCBI Taxonomy" id="2316724"/>
    <lineage>
        <taxon>Bacteria</taxon>
        <taxon>Pseudomonadati</taxon>
        <taxon>Myxococcota</taxon>
        <taxon>Myxococcia</taxon>
        <taxon>Myxococcales</taxon>
        <taxon>Cystobacterineae</taxon>
        <taxon>Myxococcaceae</taxon>
        <taxon>Corallococcus</taxon>
    </lineage>
</organism>
<dbReference type="InterPro" id="IPR001173">
    <property type="entry name" value="Glyco_trans_2-like"/>
</dbReference>
<evidence type="ECO:0000256" key="1">
    <source>
        <dbReference type="SAM" id="MobiDB-lite"/>
    </source>
</evidence>
<dbReference type="Proteomes" id="UP000278907">
    <property type="component" value="Unassembled WGS sequence"/>
</dbReference>
<dbReference type="Gene3D" id="3.90.550.10">
    <property type="entry name" value="Spore Coat Polysaccharide Biosynthesis Protein SpsA, Chain A"/>
    <property type="match status" value="1"/>
</dbReference>
<feature type="domain" description="Glycosyltransferase 2-like" evidence="2">
    <location>
        <begin position="91"/>
        <end position="210"/>
    </location>
</feature>
<evidence type="ECO:0000259" key="2">
    <source>
        <dbReference type="Pfam" id="PF00535"/>
    </source>
</evidence>
<dbReference type="InterPro" id="IPR050834">
    <property type="entry name" value="Glycosyltransf_2"/>
</dbReference>
<protein>
    <submittedName>
        <fullName evidence="3">Glycosyltransferase family 2 protein</fullName>
    </submittedName>
</protein>
<dbReference type="PANTHER" id="PTHR43685">
    <property type="entry name" value="GLYCOSYLTRANSFERASE"/>
    <property type="match status" value="1"/>
</dbReference>